<dbReference type="GO" id="GO:0005684">
    <property type="term" value="C:U2-type spliceosomal complex"/>
    <property type="evidence" value="ECO:0007669"/>
    <property type="project" value="TreeGrafter"/>
</dbReference>
<dbReference type="GO" id="GO:0000398">
    <property type="term" value="P:mRNA splicing, via spliceosome"/>
    <property type="evidence" value="ECO:0007669"/>
    <property type="project" value="TreeGrafter"/>
</dbReference>
<dbReference type="AlphaFoldDB" id="C5KA47"/>
<dbReference type="PANTHER" id="PTHR31809:SF0">
    <property type="entry name" value="BUD13 HOMOLOG"/>
    <property type="match status" value="1"/>
</dbReference>
<dbReference type="GO" id="GO:0070274">
    <property type="term" value="C:RES complex"/>
    <property type="evidence" value="ECO:0007669"/>
    <property type="project" value="TreeGrafter"/>
</dbReference>
<evidence type="ECO:0000313" key="2">
    <source>
        <dbReference type="EMBL" id="EER18646.1"/>
    </source>
</evidence>
<evidence type="ECO:0000313" key="3">
    <source>
        <dbReference type="Proteomes" id="UP000007800"/>
    </source>
</evidence>
<dbReference type="RefSeq" id="XP_002786850.1">
    <property type="nucleotide sequence ID" value="XM_002786804.1"/>
</dbReference>
<dbReference type="EMBL" id="GG671660">
    <property type="protein sequence ID" value="EER18646.1"/>
    <property type="molecule type" value="Genomic_DNA"/>
</dbReference>
<dbReference type="OrthoDB" id="6022at2759"/>
<reference evidence="2 3" key="1">
    <citation type="submission" date="2008-07" db="EMBL/GenBank/DDBJ databases">
        <authorList>
            <person name="El-Sayed N."/>
            <person name="Caler E."/>
            <person name="Inman J."/>
            <person name="Amedeo P."/>
            <person name="Hass B."/>
            <person name="Wortman J."/>
        </authorList>
    </citation>
    <scope>NUCLEOTIDE SEQUENCE [LARGE SCALE GENOMIC DNA]</scope>
    <source>
        <strain evidence="3">ATCC 50983 / TXsc</strain>
    </source>
</reference>
<organism evidence="3">
    <name type="scientific">Perkinsus marinus (strain ATCC 50983 / TXsc)</name>
    <dbReference type="NCBI Taxonomy" id="423536"/>
    <lineage>
        <taxon>Eukaryota</taxon>
        <taxon>Sar</taxon>
        <taxon>Alveolata</taxon>
        <taxon>Perkinsozoa</taxon>
        <taxon>Perkinsea</taxon>
        <taxon>Perkinsida</taxon>
        <taxon>Perkinsidae</taxon>
        <taxon>Perkinsus</taxon>
    </lineage>
</organism>
<keyword evidence="3" id="KW-1185">Reference proteome</keyword>
<sequence>MDIIINIIRNAEKSRKKRRARIEASKPEWAGGITQDEILDEKAEHMARVMKQNITREGMDDVVDEELRQKQRMDDPLHMFAHKLDHYTFEDGDDAQQQQKKTKTKRFNIKPGYRWDGLVRGTNYERRWFEEKNTAEFNEREAFRWIGIDDDGN</sequence>
<gene>
    <name evidence="2" type="ORF">Pmar_PMAR003836</name>
</gene>
<accession>C5KA47</accession>
<dbReference type="Pfam" id="PF09736">
    <property type="entry name" value="Bud13"/>
    <property type="match status" value="1"/>
</dbReference>
<dbReference type="GO" id="GO:0003723">
    <property type="term" value="F:RNA binding"/>
    <property type="evidence" value="ECO:0007669"/>
    <property type="project" value="TreeGrafter"/>
</dbReference>
<dbReference type="InParanoid" id="C5KA47"/>
<proteinExistence type="inferred from homology"/>
<evidence type="ECO:0008006" key="4">
    <source>
        <dbReference type="Google" id="ProtNLM"/>
    </source>
</evidence>
<dbReference type="Proteomes" id="UP000007800">
    <property type="component" value="Unassembled WGS sequence"/>
</dbReference>
<dbReference type="InterPro" id="IPR051112">
    <property type="entry name" value="CWC26_splicing_factor"/>
</dbReference>
<dbReference type="PANTHER" id="PTHR31809">
    <property type="entry name" value="BUD13 HOMOLOG"/>
    <property type="match status" value="1"/>
</dbReference>
<protein>
    <recommendedName>
        <fullName evidence="4">BUD13 homolog</fullName>
    </recommendedName>
</protein>
<dbReference type="InterPro" id="IPR018609">
    <property type="entry name" value="Bud13"/>
</dbReference>
<comment type="similarity">
    <text evidence="1">Belongs to the CWC26 family.</text>
</comment>
<name>C5KA47_PERM5</name>
<evidence type="ECO:0000256" key="1">
    <source>
        <dbReference type="ARBA" id="ARBA00011069"/>
    </source>
</evidence>
<dbReference type="GeneID" id="9048699"/>